<gene>
    <name evidence="1" type="ORF">GCM10022389_18460</name>
</gene>
<organism evidence="1 2">
    <name type="scientific">Flavobacterium cheonanense</name>
    <dbReference type="NCBI Taxonomy" id="706183"/>
    <lineage>
        <taxon>Bacteria</taxon>
        <taxon>Pseudomonadati</taxon>
        <taxon>Bacteroidota</taxon>
        <taxon>Flavobacteriia</taxon>
        <taxon>Flavobacteriales</taxon>
        <taxon>Flavobacteriaceae</taxon>
        <taxon>Flavobacterium</taxon>
    </lineage>
</organism>
<comment type="caution">
    <text evidence="1">The sequence shown here is derived from an EMBL/GenBank/DDBJ whole genome shotgun (WGS) entry which is preliminary data.</text>
</comment>
<proteinExistence type="predicted"/>
<protein>
    <recommendedName>
        <fullName evidence="3">GLPGLI family protein</fullName>
    </recommendedName>
</protein>
<dbReference type="Proteomes" id="UP001500367">
    <property type="component" value="Unassembled WGS sequence"/>
</dbReference>
<dbReference type="RefSeq" id="WP_344816423.1">
    <property type="nucleotide sequence ID" value="NZ_BAABCT010000004.1"/>
</dbReference>
<evidence type="ECO:0000313" key="2">
    <source>
        <dbReference type="Proteomes" id="UP001500367"/>
    </source>
</evidence>
<evidence type="ECO:0000313" key="1">
    <source>
        <dbReference type="EMBL" id="GAA4073264.1"/>
    </source>
</evidence>
<keyword evidence="2" id="KW-1185">Reference proteome</keyword>
<reference evidence="2" key="1">
    <citation type="journal article" date="2019" name="Int. J. Syst. Evol. Microbiol.">
        <title>The Global Catalogue of Microorganisms (GCM) 10K type strain sequencing project: providing services to taxonomists for standard genome sequencing and annotation.</title>
        <authorList>
            <consortium name="The Broad Institute Genomics Platform"/>
            <consortium name="The Broad Institute Genome Sequencing Center for Infectious Disease"/>
            <person name="Wu L."/>
            <person name="Ma J."/>
        </authorList>
    </citation>
    <scope>NUCLEOTIDE SEQUENCE [LARGE SCALE GENOMIC DNA]</scope>
    <source>
        <strain evidence="2">JCM 17069</strain>
    </source>
</reference>
<evidence type="ECO:0008006" key="3">
    <source>
        <dbReference type="Google" id="ProtNLM"/>
    </source>
</evidence>
<sequence>MKKLLIIISVFFIPKLIFSQKVIYETVNEKVKFKYEYWFRFEKKNDSIKKGGIITPTFSDEIYQINSIEKLTKEELDLIMDCVKKTEDKNGFLQPHKCTLRKKYYLSIQI</sequence>
<dbReference type="EMBL" id="BAABCT010000004">
    <property type="protein sequence ID" value="GAA4073264.1"/>
    <property type="molecule type" value="Genomic_DNA"/>
</dbReference>
<name>A0ABP7VUK8_9FLAO</name>
<accession>A0ABP7VUK8</accession>